<proteinExistence type="predicted"/>
<protein>
    <submittedName>
        <fullName evidence="6">TetR family transcriptional regulator</fullName>
    </submittedName>
</protein>
<accession>A0A917H5J6</accession>
<comment type="caution">
    <text evidence="6">The sequence shown here is derived from an EMBL/GenBank/DDBJ whole genome shotgun (WGS) entry which is preliminary data.</text>
</comment>
<dbReference type="Pfam" id="PF00440">
    <property type="entry name" value="TetR_N"/>
    <property type="match status" value="1"/>
</dbReference>
<dbReference type="Proteomes" id="UP000600247">
    <property type="component" value="Unassembled WGS sequence"/>
</dbReference>
<dbReference type="InterPro" id="IPR009057">
    <property type="entry name" value="Homeodomain-like_sf"/>
</dbReference>
<evidence type="ECO:0000259" key="5">
    <source>
        <dbReference type="PROSITE" id="PS50977"/>
    </source>
</evidence>
<reference evidence="6 7" key="1">
    <citation type="journal article" date="2014" name="Int. J. Syst. Evol. Microbiol.">
        <title>Complete genome sequence of Corynebacterium casei LMG S-19264T (=DSM 44701T), isolated from a smear-ripened cheese.</title>
        <authorList>
            <consortium name="US DOE Joint Genome Institute (JGI-PGF)"/>
            <person name="Walter F."/>
            <person name="Albersmeier A."/>
            <person name="Kalinowski J."/>
            <person name="Ruckert C."/>
        </authorList>
    </citation>
    <scope>NUCLEOTIDE SEQUENCE [LARGE SCALE GENOMIC DNA]</scope>
    <source>
        <strain evidence="6 7">CGMCC 1.15286</strain>
    </source>
</reference>
<sequence>MARSKQFDESEVLHKAMQLFWEQGYEKTSMNDLVEHMGIHRRSLYDTFGDKRTLFLKALERYSDIMEARLSSGVARSESAMQAIRFLFDFMIEGYDDKPSGCLFVNTAVELGPRDAEIGEKAVQGFTDTEQLLTDIIGKGQQSGEFKTKLDASELAEHLHNTLLGLRVQGRASVDKEKLHRIARLSLTSLNQ</sequence>
<dbReference type="PROSITE" id="PS50977">
    <property type="entry name" value="HTH_TETR_2"/>
    <property type="match status" value="1"/>
</dbReference>
<evidence type="ECO:0000256" key="2">
    <source>
        <dbReference type="ARBA" id="ARBA00023125"/>
    </source>
</evidence>
<dbReference type="GO" id="GO:0003677">
    <property type="term" value="F:DNA binding"/>
    <property type="evidence" value="ECO:0007669"/>
    <property type="project" value="UniProtKB-UniRule"/>
</dbReference>
<keyword evidence="3" id="KW-0804">Transcription</keyword>
<keyword evidence="7" id="KW-1185">Reference proteome</keyword>
<dbReference type="PANTHER" id="PTHR47506:SF10">
    <property type="entry name" value="TRANSCRIPTIONAL REGULATORY PROTEIN"/>
    <property type="match status" value="1"/>
</dbReference>
<evidence type="ECO:0000313" key="6">
    <source>
        <dbReference type="EMBL" id="GGG67986.1"/>
    </source>
</evidence>
<dbReference type="RefSeq" id="WP_188889389.1">
    <property type="nucleotide sequence ID" value="NZ_BMHY01000004.1"/>
</dbReference>
<dbReference type="InterPro" id="IPR036271">
    <property type="entry name" value="Tet_transcr_reg_TetR-rel_C_sf"/>
</dbReference>
<dbReference type="EMBL" id="BMHY01000004">
    <property type="protein sequence ID" value="GGG67986.1"/>
    <property type="molecule type" value="Genomic_DNA"/>
</dbReference>
<keyword evidence="2 4" id="KW-0238">DNA-binding</keyword>
<dbReference type="InterPro" id="IPR001647">
    <property type="entry name" value="HTH_TetR"/>
</dbReference>
<feature type="domain" description="HTH tetR-type" evidence="5">
    <location>
        <begin position="6"/>
        <end position="66"/>
    </location>
</feature>
<evidence type="ECO:0000256" key="4">
    <source>
        <dbReference type="PROSITE-ProRule" id="PRU00335"/>
    </source>
</evidence>
<dbReference type="InterPro" id="IPR011075">
    <property type="entry name" value="TetR_C"/>
</dbReference>
<dbReference type="PRINTS" id="PR00455">
    <property type="entry name" value="HTHTETR"/>
</dbReference>
<dbReference type="PANTHER" id="PTHR47506">
    <property type="entry name" value="TRANSCRIPTIONAL REGULATORY PROTEIN"/>
    <property type="match status" value="1"/>
</dbReference>
<evidence type="ECO:0000256" key="1">
    <source>
        <dbReference type="ARBA" id="ARBA00023015"/>
    </source>
</evidence>
<name>A0A917H5J6_9BACL</name>
<dbReference type="AlphaFoldDB" id="A0A917H5J6"/>
<dbReference type="Pfam" id="PF16925">
    <property type="entry name" value="TetR_C_13"/>
    <property type="match status" value="1"/>
</dbReference>
<dbReference type="SUPFAM" id="SSF48498">
    <property type="entry name" value="Tetracyclin repressor-like, C-terminal domain"/>
    <property type="match status" value="1"/>
</dbReference>
<dbReference type="Gene3D" id="1.10.357.10">
    <property type="entry name" value="Tetracycline Repressor, domain 2"/>
    <property type="match status" value="1"/>
</dbReference>
<dbReference type="Gene3D" id="1.10.10.60">
    <property type="entry name" value="Homeodomain-like"/>
    <property type="match status" value="1"/>
</dbReference>
<organism evidence="6 7">
    <name type="scientific">Paenibacillus radicis</name>
    <name type="common">ex Gao et al. 2016</name>
    <dbReference type="NCBI Taxonomy" id="1737354"/>
    <lineage>
        <taxon>Bacteria</taxon>
        <taxon>Bacillati</taxon>
        <taxon>Bacillota</taxon>
        <taxon>Bacilli</taxon>
        <taxon>Bacillales</taxon>
        <taxon>Paenibacillaceae</taxon>
        <taxon>Paenibacillus</taxon>
    </lineage>
</organism>
<gene>
    <name evidence="6" type="ORF">GCM10010918_23460</name>
</gene>
<keyword evidence="1" id="KW-0805">Transcription regulation</keyword>
<evidence type="ECO:0000256" key="3">
    <source>
        <dbReference type="ARBA" id="ARBA00023163"/>
    </source>
</evidence>
<feature type="DNA-binding region" description="H-T-H motif" evidence="4">
    <location>
        <begin position="29"/>
        <end position="48"/>
    </location>
</feature>
<evidence type="ECO:0000313" key="7">
    <source>
        <dbReference type="Proteomes" id="UP000600247"/>
    </source>
</evidence>
<dbReference type="SUPFAM" id="SSF46689">
    <property type="entry name" value="Homeodomain-like"/>
    <property type="match status" value="1"/>
</dbReference>